<gene>
    <name evidence="2" type="ORF">ACGRQ9_16445</name>
</gene>
<sequence>MKKTIIASAVLGLVAFNTFAVELGATPNDGDIDTTSAEINWVAQIPTVVPGAWVTMTGAEGGAVRDGVLTVQNDGKFDSDEIPLEIRQYDADSGQVGAGVSLDSTGADTGAVVPVSITYQAENVTFTSEKGYDLTGADAKITETVAIAGPVTPGADYELNSTDAWKTSWKVENGMGGELPNVIAGDTITATTVIRADVAFAAVP</sequence>
<evidence type="ECO:0000313" key="2">
    <source>
        <dbReference type="EMBL" id="MFH0267034.1"/>
    </source>
</evidence>
<reference evidence="2 3" key="1">
    <citation type="submission" date="2024-10" db="EMBL/GenBank/DDBJ databases">
        <authorList>
            <person name="Yibar A."/>
            <person name="Saticioglu I.B."/>
            <person name="Duman M."/>
            <person name="Ajmi N."/>
            <person name="Gurler F."/>
            <person name="Ay H."/>
            <person name="Onuk E."/>
            <person name="Guler S."/>
            <person name="Romalde J.L."/>
        </authorList>
    </citation>
    <scope>NUCLEOTIDE SEQUENCE [LARGE SCALE GENOMIC DNA]</scope>
    <source>
        <strain evidence="2 3">14-MA-B</strain>
    </source>
</reference>
<organism evidence="2 3">
    <name type="scientific">Vibrio rumoiensis</name>
    <dbReference type="NCBI Taxonomy" id="76258"/>
    <lineage>
        <taxon>Bacteria</taxon>
        <taxon>Pseudomonadati</taxon>
        <taxon>Pseudomonadota</taxon>
        <taxon>Gammaproteobacteria</taxon>
        <taxon>Vibrionales</taxon>
        <taxon>Vibrionaceae</taxon>
        <taxon>Vibrio</taxon>
    </lineage>
</organism>
<keyword evidence="3" id="KW-1185">Reference proteome</keyword>
<proteinExistence type="predicted"/>
<dbReference type="RefSeq" id="WP_394608590.1">
    <property type="nucleotide sequence ID" value="NZ_JBIHSJ010000004.1"/>
</dbReference>
<dbReference type="Proteomes" id="UP001607151">
    <property type="component" value="Unassembled WGS sequence"/>
</dbReference>
<protein>
    <submittedName>
        <fullName evidence="2">Uncharacterized protein</fullName>
    </submittedName>
</protein>
<name>A0ABW7IZE1_9VIBR</name>
<comment type="caution">
    <text evidence="2">The sequence shown here is derived from an EMBL/GenBank/DDBJ whole genome shotgun (WGS) entry which is preliminary data.</text>
</comment>
<evidence type="ECO:0000256" key="1">
    <source>
        <dbReference type="SAM" id="SignalP"/>
    </source>
</evidence>
<evidence type="ECO:0000313" key="3">
    <source>
        <dbReference type="Proteomes" id="UP001607151"/>
    </source>
</evidence>
<keyword evidence="1" id="KW-0732">Signal</keyword>
<feature type="signal peptide" evidence="1">
    <location>
        <begin position="1"/>
        <end position="20"/>
    </location>
</feature>
<dbReference type="EMBL" id="JBIHSN010000003">
    <property type="protein sequence ID" value="MFH0267034.1"/>
    <property type="molecule type" value="Genomic_DNA"/>
</dbReference>
<feature type="chain" id="PRO_5045537950" evidence="1">
    <location>
        <begin position="21"/>
        <end position="204"/>
    </location>
</feature>
<accession>A0ABW7IZE1</accession>